<dbReference type="CDD" id="cd16913">
    <property type="entry name" value="YkuD_like"/>
    <property type="match status" value="1"/>
</dbReference>
<feature type="active site" description="Nucleophile" evidence="6">
    <location>
        <position position="449"/>
    </location>
</feature>
<evidence type="ECO:0000256" key="1">
    <source>
        <dbReference type="ARBA" id="ARBA00004752"/>
    </source>
</evidence>
<name>A0A3R5ZAP7_9FIRM</name>
<evidence type="ECO:0000256" key="6">
    <source>
        <dbReference type="PROSITE-ProRule" id="PRU01373"/>
    </source>
</evidence>
<dbReference type="GO" id="GO:0071555">
    <property type="term" value="P:cell wall organization"/>
    <property type="evidence" value="ECO:0007669"/>
    <property type="project" value="UniProtKB-UniRule"/>
</dbReference>
<feature type="compositionally biased region" description="Low complexity" evidence="7">
    <location>
        <begin position="552"/>
        <end position="564"/>
    </location>
</feature>
<dbReference type="Gene3D" id="2.40.440.10">
    <property type="entry name" value="L,D-transpeptidase catalytic domain-like"/>
    <property type="match status" value="1"/>
</dbReference>
<dbReference type="Proteomes" id="UP000285820">
    <property type="component" value="Unassembled WGS sequence"/>
</dbReference>
<sequence length="583" mass="63145">MKKEKKDLTQANTAVKSRDKKKIFMTIGIVVACLAVVYVGFGIFFQSHFCFGTTIDGIKAGGKSVEKMEQLITEEIDSYVLNLVEREEGQESIAGDAIQIAPVFNGEVEELLNGQNGFAWVVTLFKHENLELAKVVTFDENALDSELQALNCMQAGAQREPVDATVSAYTADGYSLVPADYGTTIDKSAFKKAVEDSILVLADELDLDEADCYVKPKVEDDNEKLLAVIDEMNSYVGTTITYNFDVAKEVLDGERISEWLSVDDDLNLVVDEEGVLSFVKELASKYNTCYKPKELKTSYGSTVTISNGPYGWKINNSEEVAQILDDLKAGKKVEREPVYSQTANSHGENDYGNSYVEINLTAQHLFLYKDGVLVTESDFVSGNVAKGHATPGGAFMLTYKTLNAVLRGPDYETPVTYWMPFNGDIGMHDLTSRKAFGGDIYKTRGSHGCINLPYSAAKKIYETIDKGYCVLVYNLPGTESDSVKQKEAAAVVNTINSIGTVTLESEPVIVAARTAYDALSDTAKSYVTNYQTLVDDEAALAALKSGAAAAAQQPAADQTAPADGSTVAPADPAAQTTDGTVAQ</sequence>
<dbReference type="GO" id="GO:0016740">
    <property type="term" value="F:transferase activity"/>
    <property type="evidence" value="ECO:0007669"/>
    <property type="project" value="UniProtKB-KW"/>
</dbReference>
<keyword evidence="5 6" id="KW-0961">Cell wall biogenesis/degradation</keyword>
<feature type="transmembrane region" description="Helical" evidence="8">
    <location>
        <begin position="23"/>
        <end position="45"/>
    </location>
</feature>
<organism evidence="10 11">
    <name type="scientific">Roseburia inulinivorans</name>
    <dbReference type="NCBI Taxonomy" id="360807"/>
    <lineage>
        <taxon>Bacteria</taxon>
        <taxon>Bacillati</taxon>
        <taxon>Bacillota</taxon>
        <taxon>Clostridia</taxon>
        <taxon>Lachnospirales</taxon>
        <taxon>Lachnospiraceae</taxon>
        <taxon>Roseburia</taxon>
    </lineage>
</organism>
<dbReference type="InterPro" id="IPR038063">
    <property type="entry name" value="Transpep_catalytic_dom"/>
</dbReference>
<feature type="active site" description="Proton donor/acceptor" evidence="6">
    <location>
        <position position="428"/>
    </location>
</feature>
<protein>
    <recommendedName>
        <fullName evidence="9">L,D-TPase catalytic domain-containing protein</fullName>
    </recommendedName>
</protein>
<dbReference type="Pfam" id="PF03734">
    <property type="entry name" value="YkuD"/>
    <property type="match status" value="1"/>
</dbReference>
<dbReference type="SUPFAM" id="SSF143985">
    <property type="entry name" value="L,D-transpeptidase pre-catalytic domain-like"/>
    <property type="match status" value="1"/>
</dbReference>
<dbReference type="Pfam" id="PF12229">
    <property type="entry name" value="PG_binding_4"/>
    <property type="match status" value="1"/>
</dbReference>
<feature type="domain" description="L,D-TPase catalytic" evidence="9">
    <location>
        <begin position="354"/>
        <end position="473"/>
    </location>
</feature>
<dbReference type="PROSITE" id="PS51257">
    <property type="entry name" value="PROKAR_LIPOPROTEIN"/>
    <property type="match status" value="1"/>
</dbReference>
<dbReference type="InterPro" id="IPR005490">
    <property type="entry name" value="LD_TPept_cat_dom"/>
</dbReference>
<keyword evidence="3 6" id="KW-0133">Cell shape</keyword>
<dbReference type="SUPFAM" id="SSF141523">
    <property type="entry name" value="L,D-transpeptidase catalytic domain-like"/>
    <property type="match status" value="1"/>
</dbReference>
<dbReference type="UniPathway" id="UPA00219"/>
<keyword evidence="4 6" id="KW-0573">Peptidoglycan synthesis</keyword>
<evidence type="ECO:0000259" key="9">
    <source>
        <dbReference type="PROSITE" id="PS52029"/>
    </source>
</evidence>
<dbReference type="InterPro" id="IPR038054">
    <property type="entry name" value="LD_TPept-like_central_sf"/>
</dbReference>
<evidence type="ECO:0000256" key="7">
    <source>
        <dbReference type="SAM" id="MobiDB-lite"/>
    </source>
</evidence>
<dbReference type="PANTHER" id="PTHR30582">
    <property type="entry name" value="L,D-TRANSPEPTIDASE"/>
    <property type="match status" value="1"/>
</dbReference>
<evidence type="ECO:0000256" key="4">
    <source>
        <dbReference type="ARBA" id="ARBA00022984"/>
    </source>
</evidence>
<evidence type="ECO:0000256" key="2">
    <source>
        <dbReference type="ARBA" id="ARBA00022679"/>
    </source>
</evidence>
<dbReference type="Gene3D" id="3.10.20.800">
    <property type="match status" value="1"/>
</dbReference>
<keyword evidence="8" id="KW-0812">Transmembrane</keyword>
<keyword evidence="2" id="KW-0808">Transferase</keyword>
<dbReference type="GO" id="GO:0018104">
    <property type="term" value="P:peptidoglycan-protein cross-linking"/>
    <property type="evidence" value="ECO:0007669"/>
    <property type="project" value="TreeGrafter"/>
</dbReference>
<keyword evidence="8" id="KW-1133">Transmembrane helix</keyword>
<comment type="pathway">
    <text evidence="1 6">Cell wall biogenesis; peptidoglycan biosynthesis.</text>
</comment>
<dbReference type="AlphaFoldDB" id="A0A3R5ZAP7"/>
<feature type="region of interest" description="Disordered" evidence="7">
    <location>
        <begin position="552"/>
        <end position="583"/>
    </location>
</feature>
<evidence type="ECO:0000256" key="3">
    <source>
        <dbReference type="ARBA" id="ARBA00022960"/>
    </source>
</evidence>
<dbReference type="InterPro" id="IPR022029">
    <property type="entry name" value="YoaR-like_PG-bd"/>
</dbReference>
<dbReference type="PANTHER" id="PTHR30582:SF33">
    <property type="entry name" value="EXPORTED PROTEIN"/>
    <property type="match status" value="1"/>
</dbReference>
<keyword evidence="8" id="KW-0472">Membrane</keyword>
<dbReference type="InterPro" id="IPR050979">
    <property type="entry name" value="LD-transpeptidase"/>
</dbReference>
<dbReference type="GO" id="GO:0005576">
    <property type="term" value="C:extracellular region"/>
    <property type="evidence" value="ECO:0007669"/>
    <property type="project" value="TreeGrafter"/>
</dbReference>
<accession>A0A3R5ZAP7</accession>
<comment type="caution">
    <text evidence="10">The sequence shown here is derived from an EMBL/GenBank/DDBJ whole genome shotgun (WGS) entry which is preliminary data.</text>
</comment>
<dbReference type="RefSeq" id="WP_118127206.1">
    <property type="nucleotide sequence ID" value="NZ_QRUN01000031.1"/>
</dbReference>
<evidence type="ECO:0000256" key="8">
    <source>
        <dbReference type="SAM" id="Phobius"/>
    </source>
</evidence>
<evidence type="ECO:0000256" key="5">
    <source>
        <dbReference type="ARBA" id="ARBA00023316"/>
    </source>
</evidence>
<proteinExistence type="predicted"/>
<dbReference type="GO" id="GO:0071972">
    <property type="term" value="F:peptidoglycan L,D-transpeptidase activity"/>
    <property type="evidence" value="ECO:0007669"/>
    <property type="project" value="TreeGrafter"/>
</dbReference>
<dbReference type="PROSITE" id="PS52029">
    <property type="entry name" value="LD_TPASE"/>
    <property type="match status" value="1"/>
</dbReference>
<dbReference type="GO" id="GO:0008360">
    <property type="term" value="P:regulation of cell shape"/>
    <property type="evidence" value="ECO:0007669"/>
    <property type="project" value="UniProtKB-UniRule"/>
</dbReference>
<feature type="compositionally biased region" description="Polar residues" evidence="7">
    <location>
        <begin position="574"/>
        <end position="583"/>
    </location>
</feature>
<evidence type="ECO:0000313" key="11">
    <source>
        <dbReference type="Proteomes" id="UP000285820"/>
    </source>
</evidence>
<gene>
    <name evidence="10" type="ORF">DWY29_14765</name>
</gene>
<evidence type="ECO:0000313" key="10">
    <source>
        <dbReference type="EMBL" id="RGR65384.1"/>
    </source>
</evidence>
<dbReference type="EMBL" id="QRUN01000031">
    <property type="protein sequence ID" value="RGR65384.1"/>
    <property type="molecule type" value="Genomic_DNA"/>
</dbReference>
<reference evidence="10 11" key="1">
    <citation type="submission" date="2018-08" db="EMBL/GenBank/DDBJ databases">
        <title>A genome reference for cultivated species of the human gut microbiota.</title>
        <authorList>
            <person name="Zou Y."/>
            <person name="Xue W."/>
            <person name="Luo G."/>
        </authorList>
    </citation>
    <scope>NUCLEOTIDE SEQUENCE [LARGE SCALE GENOMIC DNA]</scope>
    <source>
        <strain evidence="10 11">AF24-4</strain>
    </source>
</reference>